<keyword evidence="2" id="KW-1185">Reference proteome</keyword>
<evidence type="ECO:0000313" key="1">
    <source>
        <dbReference type="EMBL" id="KAJ4394461.1"/>
    </source>
</evidence>
<dbReference type="EMBL" id="JAPEVB010000002">
    <property type="protein sequence ID" value="KAJ4394461.1"/>
    <property type="molecule type" value="Genomic_DNA"/>
</dbReference>
<name>A0A9W8YYY1_9PEZI</name>
<dbReference type="OrthoDB" id="4778235at2759"/>
<sequence length="339" mass="37770">MSSDNDEASTEDISEACCGFDFGTHSSKACLAYLRRRSDGRDEMALLRVSNSAGWGHPERPPDGKLEYAFSSYAVLEDGELRTGRHALHKENFALKTMCAKFAGIPNRVVRELPDGPRLLQAWNEHRITDEMMRSSLLDHFALVREMVQAAAIKAKLRIATLILSIPDYLHEDDTHLEAIAMYKTVGSRGGSQLSNDSIRQAIKDFQEQQEVPTNEMAAMMRQYEEIKLTYDYTLDRAEDDVVVLAGLSGRYSSMLVPAVLQGALMHAFARGLSALKEEVQRVAQLRRDFAVVLCGGSYGNPGLRKEVEAFLEETVRACRANGFHMAYVFLVGGVDPGW</sequence>
<dbReference type="AlphaFoldDB" id="A0A9W8YYY1"/>
<evidence type="ECO:0000313" key="2">
    <source>
        <dbReference type="Proteomes" id="UP001140453"/>
    </source>
</evidence>
<comment type="caution">
    <text evidence="1">The sequence shown here is derived from an EMBL/GenBank/DDBJ whole genome shotgun (WGS) entry which is preliminary data.</text>
</comment>
<proteinExistence type="predicted"/>
<reference evidence="1" key="1">
    <citation type="submission" date="2022-10" db="EMBL/GenBank/DDBJ databases">
        <title>Tapping the CABI collections for fungal endophytes: first genome assemblies for Collariella, Neodidymelliopsis, Ascochyta clinopodiicola, Didymella pomorum, Didymosphaeria variabile, Neocosmospora piperis and Neocucurbitaria cava.</title>
        <authorList>
            <person name="Hill R."/>
        </authorList>
    </citation>
    <scope>NUCLEOTIDE SEQUENCE</scope>
    <source>
        <strain evidence="1">IMI 355082</strain>
    </source>
</reference>
<accession>A0A9W8YYY1</accession>
<protein>
    <submittedName>
        <fullName evidence="1">Uncharacterized protein</fullName>
    </submittedName>
</protein>
<dbReference type="Proteomes" id="UP001140453">
    <property type="component" value="Unassembled WGS sequence"/>
</dbReference>
<gene>
    <name evidence="1" type="ORF">N0V93_003679</name>
</gene>
<organism evidence="1 2">
    <name type="scientific">Gnomoniopsis smithogilvyi</name>
    <dbReference type="NCBI Taxonomy" id="1191159"/>
    <lineage>
        <taxon>Eukaryota</taxon>
        <taxon>Fungi</taxon>
        <taxon>Dikarya</taxon>
        <taxon>Ascomycota</taxon>
        <taxon>Pezizomycotina</taxon>
        <taxon>Sordariomycetes</taxon>
        <taxon>Sordariomycetidae</taxon>
        <taxon>Diaporthales</taxon>
        <taxon>Gnomoniaceae</taxon>
        <taxon>Gnomoniopsis</taxon>
    </lineage>
</organism>